<feature type="transmembrane region" description="Helical" evidence="7">
    <location>
        <begin position="355"/>
        <end position="381"/>
    </location>
</feature>
<feature type="compositionally biased region" description="Basic and acidic residues" evidence="6">
    <location>
        <begin position="29"/>
        <end position="43"/>
    </location>
</feature>
<comment type="caution">
    <text evidence="8">The sequence shown here is derived from an EMBL/GenBank/DDBJ whole genome shotgun (WGS) entry which is preliminary data.</text>
</comment>
<name>A0A4U0WRJ6_9PEZI</name>
<feature type="transmembrane region" description="Helical" evidence="7">
    <location>
        <begin position="473"/>
        <end position="489"/>
    </location>
</feature>
<feature type="transmembrane region" description="Helical" evidence="7">
    <location>
        <begin position="224"/>
        <end position="245"/>
    </location>
</feature>
<protein>
    <recommendedName>
        <fullName evidence="10">Choline transport protein</fullName>
    </recommendedName>
</protein>
<feature type="compositionally biased region" description="Basic and acidic residues" evidence="6">
    <location>
        <begin position="1"/>
        <end position="12"/>
    </location>
</feature>
<proteinExistence type="predicted"/>
<dbReference type="Pfam" id="PF13520">
    <property type="entry name" value="AA_permease_2"/>
    <property type="match status" value="1"/>
</dbReference>
<dbReference type="STRING" id="329884.A0A4U0WRJ6"/>
<evidence type="ECO:0000256" key="1">
    <source>
        <dbReference type="ARBA" id="ARBA00004141"/>
    </source>
</evidence>
<comment type="subcellular location">
    <subcellularLocation>
        <location evidence="1">Membrane</location>
        <topology evidence="1">Multi-pass membrane protein</topology>
    </subcellularLocation>
</comment>
<evidence type="ECO:0000313" key="8">
    <source>
        <dbReference type="EMBL" id="TKA65176.1"/>
    </source>
</evidence>
<evidence type="ECO:0000256" key="4">
    <source>
        <dbReference type="ARBA" id="ARBA00022989"/>
    </source>
</evidence>
<accession>A0A4U0WRJ6</accession>
<evidence type="ECO:0000256" key="6">
    <source>
        <dbReference type="SAM" id="MobiDB-lite"/>
    </source>
</evidence>
<feature type="transmembrane region" description="Helical" evidence="7">
    <location>
        <begin position="402"/>
        <end position="423"/>
    </location>
</feature>
<dbReference type="EMBL" id="NAJQ01000761">
    <property type="protein sequence ID" value="TKA65176.1"/>
    <property type="molecule type" value="Genomic_DNA"/>
</dbReference>
<feature type="region of interest" description="Disordered" evidence="6">
    <location>
        <begin position="1"/>
        <end position="58"/>
    </location>
</feature>
<gene>
    <name evidence="8" type="ORF">B0A55_09224</name>
</gene>
<keyword evidence="4 7" id="KW-1133">Transmembrane helix</keyword>
<dbReference type="PANTHER" id="PTHR45649:SF5">
    <property type="entry name" value="GABA TRANSPORTER (EUROFUNG)-RELATED"/>
    <property type="match status" value="1"/>
</dbReference>
<dbReference type="OrthoDB" id="3257095at2759"/>
<evidence type="ECO:0000313" key="9">
    <source>
        <dbReference type="Proteomes" id="UP000309340"/>
    </source>
</evidence>
<keyword evidence="5 7" id="KW-0472">Membrane</keyword>
<sequence>MELESKTAHFVDEPVNGSSPPSDGVSEEGVPHSREHTGKEGHLHTIGGGSANNRSRGPVDKLDRYLSAKPIISFGLTLQASWEAVALSFQSTLLNGGPSTLVYGAILSAFGSTAMAATLGEMASMQPCVGAQYRWTALLAPRGTNPRFWGYFQGWLTTFAWNAACALNPFLMGSMIQGCIILCNESYVPQGWHTTLLAYASMALPIFCNIYARRLIAPLEIASAVLHVLLLIVFVVVLTCMARRSTSDFVFETSFYGISGWSNQGIQWSVGLLAVIFPIGGYDAILHMADEVKDAKRKVPQAMVGSTALSSVVMFAFIIVLLFCIGDVDTVSATATGLPIIETLYQATNSKAGTVFLVTCIYFIIGASQFNILASVSRLAWAFAKDGGLPFSDKLSQVHPTLRIPINAVALTSTICLLINIIPVGSTTAFYALTSLSTLALYFSYCVPATLILMRKLENNFPAYGPWKIAGPYWVGLMVNIFAFAWGWYCVFSLCLPTLMPVTAANMNWAGPILAAVMVIAVTQWFVSGNKNFVLPKDELDE</sequence>
<dbReference type="PANTHER" id="PTHR45649">
    <property type="entry name" value="AMINO-ACID PERMEASE BAT1"/>
    <property type="match status" value="1"/>
</dbReference>
<organism evidence="8 9">
    <name type="scientific">Friedmanniomyces simplex</name>
    <dbReference type="NCBI Taxonomy" id="329884"/>
    <lineage>
        <taxon>Eukaryota</taxon>
        <taxon>Fungi</taxon>
        <taxon>Dikarya</taxon>
        <taxon>Ascomycota</taxon>
        <taxon>Pezizomycotina</taxon>
        <taxon>Dothideomycetes</taxon>
        <taxon>Dothideomycetidae</taxon>
        <taxon>Mycosphaerellales</taxon>
        <taxon>Teratosphaeriaceae</taxon>
        <taxon>Friedmanniomyces</taxon>
    </lineage>
</organism>
<feature type="transmembrane region" description="Helical" evidence="7">
    <location>
        <begin position="307"/>
        <end position="328"/>
    </location>
</feature>
<dbReference type="AlphaFoldDB" id="A0A4U0WRJ6"/>
<dbReference type="GO" id="GO:0022857">
    <property type="term" value="F:transmembrane transporter activity"/>
    <property type="evidence" value="ECO:0007669"/>
    <property type="project" value="InterPro"/>
</dbReference>
<dbReference type="PIRSF" id="PIRSF006060">
    <property type="entry name" value="AA_transporter"/>
    <property type="match status" value="1"/>
</dbReference>
<reference evidence="8 9" key="1">
    <citation type="submission" date="2017-03" db="EMBL/GenBank/DDBJ databases">
        <title>Genomes of endolithic fungi from Antarctica.</title>
        <authorList>
            <person name="Coleine C."/>
            <person name="Masonjones S."/>
            <person name="Stajich J.E."/>
        </authorList>
    </citation>
    <scope>NUCLEOTIDE SEQUENCE [LARGE SCALE GENOMIC DNA]</scope>
    <source>
        <strain evidence="8 9">CCFEE 5184</strain>
    </source>
</reference>
<evidence type="ECO:0008006" key="10">
    <source>
        <dbReference type="Google" id="ProtNLM"/>
    </source>
</evidence>
<dbReference type="Proteomes" id="UP000309340">
    <property type="component" value="Unassembled WGS sequence"/>
</dbReference>
<keyword evidence="9" id="KW-1185">Reference proteome</keyword>
<dbReference type="InterPro" id="IPR002293">
    <property type="entry name" value="AA/rel_permease1"/>
</dbReference>
<evidence type="ECO:0000256" key="2">
    <source>
        <dbReference type="ARBA" id="ARBA00022448"/>
    </source>
</evidence>
<feature type="transmembrane region" description="Helical" evidence="7">
    <location>
        <begin position="265"/>
        <end position="286"/>
    </location>
</feature>
<dbReference type="GO" id="GO:0016020">
    <property type="term" value="C:membrane"/>
    <property type="evidence" value="ECO:0007669"/>
    <property type="project" value="UniProtKB-SubCell"/>
</dbReference>
<feature type="transmembrane region" description="Helical" evidence="7">
    <location>
        <begin position="509"/>
        <end position="527"/>
    </location>
</feature>
<evidence type="ECO:0000256" key="3">
    <source>
        <dbReference type="ARBA" id="ARBA00022692"/>
    </source>
</evidence>
<evidence type="ECO:0000256" key="7">
    <source>
        <dbReference type="SAM" id="Phobius"/>
    </source>
</evidence>
<dbReference type="Gene3D" id="1.20.1740.10">
    <property type="entry name" value="Amino acid/polyamine transporter I"/>
    <property type="match status" value="1"/>
</dbReference>
<keyword evidence="2" id="KW-0813">Transport</keyword>
<evidence type="ECO:0000256" key="5">
    <source>
        <dbReference type="ARBA" id="ARBA00023136"/>
    </source>
</evidence>
<feature type="transmembrane region" description="Helical" evidence="7">
    <location>
        <begin position="429"/>
        <end position="453"/>
    </location>
</feature>
<keyword evidence="3 7" id="KW-0812">Transmembrane</keyword>